<sequence length="547" mass="57595">MKRTQSIWRSSIWRDEAGAAAALYALALPALVAVAGIAFDYARLAALDTELQNAADQAALAAATQLDRRAGAVDRSAMAATSLINNETRFANDGEGRDVSDLTVRLYADKNQAEACGDAGALSATATGDAQAAFVCVRVNTRTANFALTPVVGALRSNISAQAVAGVGSALCRTPPLMVCNPNEASDPDANFITGMRGRGMLVVQGGGGAWTPGNFGYLDTGTGNGATGVRMALGWVSPPGNCLSQSGVDTVDTEPGNMSNVPQALNTRFDIYDTQGCEDGGICPPSVNTRKDLVRQKGASGNNSCRLHDSQGWYLPANRYDPANPGSTPDSMGHPRDVCHALATGQAGACTTSIGDGTWHRDTYFRTHYLRTEGPMAGTRWNSADWQANTKLKPDATRYEVYLWEIANRGNVIDGVRILDPKPRPDTVAGGTPINYAAPVCSQLQPSGGYGGGVTPSATSADRRRMSVAVVNCTANNVRGNSTGVPVRRWMDVFLVEPSIARPGSSTRRATGQDQIYVEIIGETTSGSAGETAGSVIRRDVPYLIR</sequence>
<feature type="domain" description="Putative Flp pilus-assembly TadG-like N-terminal" evidence="2">
    <location>
        <begin position="18"/>
        <end position="64"/>
    </location>
</feature>
<proteinExistence type="predicted"/>
<name>A0A1T5EVN3_9SPHN</name>
<dbReference type="Pfam" id="PF13400">
    <property type="entry name" value="Tad"/>
    <property type="match status" value="1"/>
</dbReference>
<accession>A0A1T5EVN3</accession>
<protein>
    <submittedName>
        <fullName evidence="3">Flp pilus assembly protein TadG</fullName>
    </submittedName>
</protein>
<keyword evidence="4" id="KW-1185">Reference proteome</keyword>
<evidence type="ECO:0000313" key="3">
    <source>
        <dbReference type="EMBL" id="SKB88024.1"/>
    </source>
</evidence>
<dbReference type="EMBL" id="FUYP01000025">
    <property type="protein sequence ID" value="SKB88024.1"/>
    <property type="molecule type" value="Genomic_DNA"/>
</dbReference>
<evidence type="ECO:0000313" key="4">
    <source>
        <dbReference type="Proteomes" id="UP000190044"/>
    </source>
</evidence>
<organism evidence="3 4">
    <name type="scientific">Sphingopyxis flava</name>
    <dbReference type="NCBI Taxonomy" id="1507287"/>
    <lineage>
        <taxon>Bacteria</taxon>
        <taxon>Pseudomonadati</taxon>
        <taxon>Pseudomonadota</taxon>
        <taxon>Alphaproteobacteria</taxon>
        <taxon>Sphingomonadales</taxon>
        <taxon>Sphingomonadaceae</taxon>
        <taxon>Sphingopyxis</taxon>
    </lineage>
</organism>
<dbReference type="RefSeq" id="WP_079639657.1">
    <property type="nucleotide sequence ID" value="NZ_FUYP01000025.1"/>
</dbReference>
<gene>
    <name evidence="3" type="ORF">SAMN06295937_102541</name>
</gene>
<keyword evidence="1" id="KW-1133">Transmembrane helix</keyword>
<dbReference type="InterPro" id="IPR028087">
    <property type="entry name" value="Tad_N"/>
</dbReference>
<keyword evidence="1" id="KW-0812">Transmembrane</keyword>
<evidence type="ECO:0000256" key="1">
    <source>
        <dbReference type="SAM" id="Phobius"/>
    </source>
</evidence>
<dbReference type="Proteomes" id="UP000190044">
    <property type="component" value="Unassembled WGS sequence"/>
</dbReference>
<dbReference type="OrthoDB" id="8014659at2"/>
<feature type="transmembrane region" description="Helical" evidence="1">
    <location>
        <begin position="21"/>
        <end position="42"/>
    </location>
</feature>
<dbReference type="AlphaFoldDB" id="A0A1T5EVN3"/>
<evidence type="ECO:0000259" key="2">
    <source>
        <dbReference type="Pfam" id="PF13400"/>
    </source>
</evidence>
<keyword evidence="1" id="KW-0472">Membrane</keyword>
<reference evidence="4" key="1">
    <citation type="submission" date="2017-02" db="EMBL/GenBank/DDBJ databases">
        <authorList>
            <person name="Varghese N."/>
            <person name="Submissions S."/>
        </authorList>
    </citation>
    <scope>NUCLEOTIDE SEQUENCE [LARGE SCALE GENOMIC DNA]</scope>
    <source>
        <strain evidence="4">R11H</strain>
    </source>
</reference>